<dbReference type="InterPro" id="IPR021708">
    <property type="entry name" value="DUF3291"/>
</dbReference>
<evidence type="ECO:0000259" key="2">
    <source>
        <dbReference type="Pfam" id="PF11695"/>
    </source>
</evidence>
<evidence type="ECO:0000313" key="3">
    <source>
        <dbReference type="EMBL" id="SDL37552.1"/>
    </source>
</evidence>
<reference evidence="3 4" key="1">
    <citation type="submission" date="2016-10" db="EMBL/GenBank/DDBJ databases">
        <authorList>
            <person name="de Groot N.N."/>
        </authorList>
    </citation>
    <scope>NUCLEOTIDE SEQUENCE [LARGE SCALE GENOMIC DNA]</scope>
    <source>
        <strain evidence="3 4">DSM 14789</strain>
    </source>
</reference>
<feature type="domain" description="DUF3291" evidence="2">
    <location>
        <begin position="13"/>
        <end position="149"/>
    </location>
</feature>
<name>A0A1G9JJT5_9GAMM</name>
<dbReference type="Pfam" id="PF11695">
    <property type="entry name" value="DUF3291"/>
    <property type="match status" value="1"/>
</dbReference>
<keyword evidence="4" id="KW-1185">Reference proteome</keyword>
<proteinExistence type="predicted"/>
<feature type="region of interest" description="Disordered" evidence="1">
    <location>
        <begin position="152"/>
        <end position="172"/>
    </location>
</feature>
<accession>A0A1G9JJT5</accession>
<dbReference type="InterPro" id="IPR011008">
    <property type="entry name" value="Dimeric_a/b-barrel"/>
</dbReference>
<dbReference type="SUPFAM" id="SSF54909">
    <property type="entry name" value="Dimeric alpha+beta barrel"/>
    <property type="match status" value="1"/>
</dbReference>
<evidence type="ECO:0000256" key="1">
    <source>
        <dbReference type="SAM" id="MobiDB-lite"/>
    </source>
</evidence>
<dbReference type="EMBL" id="FNGI01000003">
    <property type="protein sequence ID" value="SDL37552.1"/>
    <property type="molecule type" value="Genomic_DNA"/>
</dbReference>
<dbReference type="Proteomes" id="UP000198654">
    <property type="component" value="Unassembled WGS sequence"/>
</dbReference>
<dbReference type="AlphaFoldDB" id="A0A1G9JJT5"/>
<dbReference type="STRING" id="119000.SAMN05661010_01489"/>
<protein>
    <recommendedName>
        <fullName evidence="2">DUF3291 domain-containing protein</fullName>
    </recommendedName>
</protein>
<gene>
    <name evidence="3" type="ORF">SAMN05661010_01489</name>
</gene>
<organism evidence="3 4">
    <name type="scientific">Modicisalibacter muralis</name>
    <dbReference type="NCBI Taxonomy" id="119000"/>
    <lineage>
        <taxon>Bacteria</taxon>
        <taxon>Pseudomonadati</taxon>
        <taxon>Pseudomonadota</taxon>
        <taxon>Gammaproteobacteria</taxon>
        <taxon>Oceanospirillales</taxon>
        <taxon>Halomonadaceae</taxon>
        <taxon>Modicisalibacter</taxon>
    </lineage>
</organism>
<evidence type="ECO:0000313" key="4">
    <source>
        <dbReference type="Proteomes" id="UP000198654"/>
    </source>
</evidence>
<sequence length="172" mass="19500">MTTGSRDVSSFKLAQLNIAHLVAPIDSPALADFVANLDRINTLAERSPGFVWRLQTDDGDATAIDYFGNDVIVNMTVWDDVESLHDYVYRSVHVEIMRRKKEWFHKMREAHMVLWWVPAGHYPSVEEAEAKLRQLREHGPTAQAFTFKTTFPSPDAADVQRTTDMGEPCPAP</sequence>